<dbReference type="InterPro" id="IPR004107">
    <property type="entry name" value="Integrase_SAM-like_N"/>
</dbReference>
<dbReference type="RefSeq" id="WP_008860361.1">
    <property type="nucleotide sequence ID" value="NZ_JH591189.1"/>
</dbReference>
<comment type="similarity">
    <text evidence="1">Belongs to the 'phage' integrase family.</text>
</comment>
<reference evidence="8 9" key="1">
    <citation type="submission" date="2011-11" db="EMBL/GenBank/DDBJ databases">
        <title>The Genome Sequence of Dialister succinatiphilus YIT 11850.</title>
        <authorList>
            <consortium name="The Broad Institute Genome Sequencing Platform"/>
            <person name="Earl A."/>
            <person name="Ward D."/>
            <person name="Feldgarden M."/>
            <person name="Gevers D."/>
            <person name="Morotomi M."/>
            <person name="Young S.K."/>
            <person name="Zeng Q."/>
            <person name="Gargeya S."/>
            <person name="Fitzgerald M."/>
            <person name="Haas B."/>
            <person name="Abouelleil A."/>
            <person name="Alvarado L."/>
            <person name="Arachchi H.M."/>
            <person name="Berlin A."/>
            <person name="Brown A."/>
            <person name="Chapman S.B."/>
            <person name="Dunbar C."/>
            <person name="Gearin G."/>
            <person name="Goldberg J."/>
            <person name="Griggs A."/>
            <person name="Gujja S."/>
            <person name="Heiman D."/>
            <person name="Howarth C."/>
            <person name="Lui A."/>
            <person name="MacDonald P.J.P."/>
            <person name="Montmayeur A."/>
            <person name="Murphy C."/>
            <person name="Neiman D."/>
            <person name="Pearson M."/>
            <person name="Priest M."/>
            <person name="Roberts A."/>
            <person name="Saif S."/>
            <person name="Shea T."/>
            <person name="Sisk P."/>
            <person name="Stolte C."/>
            <person name="Sykes S."/>
            <person name="Wortman J."/>
            <person name="Nusbaum C."/>
            <person name="Birren B."/>
        </authorList>
    </citation>
    <scope>NUCLEOTIDE SEQUENCE [LARGE SCALE GENOMIC DNA]</scope>
    <source>
        <strain evidence="8 9">YIT 11850</strain>
    </source>
</reference>
<dbReference type="InterPro" id="IPR050090">
    <property type="entry name" value="Tyrosine_recombinase_XerCD"/>
</dbReference>
<accession>H1D2M9</accession>
<comment type="caution">
    <text evidence="8">The sequence shown here is derived from an EMBL/GenBank/DDBJ whole genome shotgun (WGS) entry which is preliminary data.</text>
</comment>
<dbReference type="PROSITE" id="PS51900">
    <property type="entry name" value="CB"/>
    <property type="match status" value="1"/>
</dbReference>
<dbReference type="GO" id="GO:0003677">
    <property type="term" value="F:DNA binding"/>
    <property type="evidence" value="ECO:0007669"/>
    <property type="project" value="UniProtKB-UniRule"/>
</dbReference>
<evidence type="ECO:0000256" key="3">
    <source>
        <dbReference type="ARBA" id="ARBA00023125"/>
    </source>
</evidence>
<name>H1D2M9_9FIRM</name>
<proteinExistence type="inferred from homology"/>
<dbReference type="Gene3D" id="1.10.443.10">
    <property type="entry name" value="Intergrase catalytic core"/>
    <property type="match status" value="1"/>
</dbReference>
<evidence type="ECO:0000313" key="8">
    <source>
        <dbReference type="EMBL" id="EHO62149.1"/>
    </source>
</evidence>
<dbReference type="InterPro" id="IPR011010">
    <property type="entry name" value="DNA_brk_join_enz"/>
</dbReference>
<dbReference type="Pfam" id="PF14659">
    <property type="entry name" value="Phage_int_SAM_3"/>
    <property type="match status" value="1"/>
</dbReference>
<evidence type="ECO:0000256" key="2">
    <source>
        <dbReference type="ARBA" id="ARBA00022908"/>
    </source>
</evidence>
<keyword evidence="3 5" id="KW-0238">DNA-binding</keyword>
<dbReference type="Proteomes" id="UP000003277">
    <property type="component" value="Unassembled WGS sequence"/>
</dbReference>
<evidence type="ECO:0000256" key="5">
    <source>
        <dbReference type="PROSITE-ProRule" id="PRU01248"/>
    </source>
</evidence>
<dbReference type="GO" id="GO:0015074">
    <property type="term" value="P:DNA integration"/>
    <property type="evidence" value="ECO:0007669"/>
    <property type="project" value="UniProtKB-KW"/>
</dbReference>
<evidence type="ECO:0000259" key="7">
    <source>
        <dbReference type="PROSITE" id="PS51900"/>
    </source>
</evidence>
<dbReference type="PROSITE" id="PS51898">
    <property type="entry name" value="TYR_RECOMBINASE"/>
    <property type="match status" value="1"/>
</dbReference>
<evidence type="ECO:0000313" key="9">
    <source>
        <dbReference type="Proteomes" id="UP000003277"/>
    </source>
</evidence>
<sequence length="362" mass="42000">MPIYKSNTKHKGRVYRVQVHGKIAPGKYLIKRGTARTMTEAKKMEADLLSQFAITASMMTVSEGIQRYLEDLCLRVKLTTYVSAEAVLRKQIEPFIGTYKITEVTPQIIRLQLQNHWLTQGYKPAYISLLNSRASALFNYFMRFYNLHGNPVKSAGHVGTRNSKEMSFWTLDEFNDFCKGLNPKDDISYYVLFQLLYYTGMRIGEAFALVPDDIDFNSHLIHITKTYVRLKGQDIIQPPKTRQSIRDISIPEFLTRMLAGYIKRLPDEKTRLFFNISKYSLWRKMRSVCKKTGVKLIRVHSIRHSAVAFLIDQGVPILEISKRCGHRSPDITWRVYSHLYPNREQSIAKLLDKVHESAHENN</sequence>
<keyword evidence="9" id="KW-1185">Reference proteome</keyword>
<dbReference type="InterPro" id="IPR044068">
    <property type="entry name" value="CB"/>
</dbReference>
<organism evidence="8 9">
    <name type="scientific">Dialister succinatiphilus YIT 11850</name>
    <dbReference type="NCBI Taxonomy" id="742743"/>
    <lineage>
        <taxon>Bacteria</taxon>
        <taxon>Bacillati</taxon>
        <taxon>Bacillota</taxon>
        <taxon>Negativicutes</taxon>
        <taxon>Veillonellales</taxon>
        <taxon>Veillonellaceae</taxon>
        <taxon>Dialister</taxon>
    </lineage>
</organism>
<dbReference type="CDD" id="cd01189">
    <property type="entry name" value="INT_ICEBs1_C_like"/>
    <property type="match status" value="1"/>
</dbReference>
<dbReference type="EMBL" id="ADLT01000065">
    <property type="protein sequence ID" value="EHO62149.1"/>
    <property type="molecule type" value="Genomic_DNA"/>
</dbReference>
<evidence type="ECO:0000259" key="6">
    <source>
        <dbReference type="PROSITE" id="PS51898"/>
    </source>
</evidence>
<dbReference type="InterPro" id="IPR002104">
    <property type="entry name" value="Integrase_catalytic"/>
</dbReference>
<keyword evidence="4" id="KW-0233">DNA recombination</keyword>
<keyword evidence="2" id="KW-0229">DNA integration</keyword>
<dbReference type="OrthoDB" id="9769726at2"/>
<dbReference type="PANTHER" id="PTHR30349">
    <property type="entry name" value="PHAGE INTEGRASE-RELATED"/>
    <property type="match status" value="1"/>
</dbReference>
<evidence type="ECO:0008006" key="10">
    <source>
        <dbReference type="Google" id="ProtNLM"/>
    </source>
</evidence>
<dbReference type="InterPro" id="IPR010998">
    <property type="entry name" value="Integrase_recombinase_N"/>
</dbReference>
<dbReference type="PANTHER" id="PTHR30349:SF64">
    <property type="entry name" value="PROPHAGE INTEGRASE INTD-RELATED"/>
    <property type="match status" value="1"/>
</dbReference>
<feature type="domain" description="Core-binding (CB)" evidence="7">
    <location>
        <begin position="59"/>
        <end position="142"/>
    </location>
</feature>
<dbReference type="GO" id="GO:0006310">
    <property type="term" value="P:DNA recombination"/>
    <property type="evidence" value="ECO:0007669"/>
    <property type="project" value="UniProtKB-KW"/>
</dbReference>
<evidence type="ECO:0000256" key="1">
    <source>
        <dbReference type="ARBA" id="ARBA00008857"/>
    </source>
</evidence>
<dbReference type="STRING" id="742743.HMPREF9453_01867"/>
<dbReference type="InterPro" id="IPR013762">
    <property type="entry name" value="Integrase-like_cat_sf"/>
</dbReference>
<feature type="domain" description="Tyr recombinase" evidence="6">
    <location>
        <begin position="164"/>
        <end position="349"/>
    </location>
</feature>
<dbReference type="SUPFAM" id="SSF56349">
    <property type="entry name" value="DNA breaking-rejoining enzymes"/>
    <property type="match status" value="1"/>
</dbReference>
<gene>
    <name evidence="8" type="ORF">HMPREF9453_01867</name>
</gene>
<dbReference type="AlphaFoldDB" id="H1D2M9"/>
<dbReference type="eggNOG" id="COG0582">
    <property type="taxonomic scope" value="Bacteria"/>
</dbReference>
<dbReference type="Gene3D" id="1.10.150.130">
    <property type="match status" value="1"/>
</dbReference>
<dbReference type="Pfam" id="PF00589">
    <property type="entry name" value="Phage_integrase"/>
    <property type="match status" value="1"/>
</dbReference>
<protein>
    <recommendedName>
        <fullName evidence="10">Tyr recombinase domain-containing protein</fullName>
    </recommendedName>
</protein>
<evidence type="ECO:0000256" key="4">
    <source>
        <dbReference type="ARBA" id="ARBA00023172"/>
    </source>
</evidence>
<dbReference type="PATRIC" id="fig|742743.3.peg.1896"/>
<dbReference type="HOGENOM" id="CLU_027562_17_0_9"/>